<dbReference type="Proteomes" id="UP000033220">
    <property type="component" value="Chromosome DSM 122"/>
</dbReference>
<dbReference type="Pfam" id="PF02687">
    <property type="entry name" value="FtsX"/>
    <property type="match status" value="1"/>
</dbReference>
<feature type="transmembrane region" description="Helical" evidence="9">
    <location>
        <begin position="401"/>
        <end position="425"/>
    </location>
</feature>
<sequence length="544" mass="57861">MAAPRGAHGSGGARGFHRLLDSGRGRAVAGRGSHHPLAGAGSAGRVWRKSGAAADRDQRHPHHHGGGGGRHGRGAGDRRSGGRARRGPGHCPVAGLRPRAGPRARGSVQGAGRPPPFGAYRTGASMIFNSFERLMAGRYLRARRKEGFVSVIAGFSLAGIALGVATLIIVMAVMNGFREDLMSRIFGLNGHLSVFGPTEVLTDYDRLTQAVRTVPGVETVTPTVEGQVMLSANGVSLGGLVRGARSEDLKARHVLSRALVAGSLDDLEGQDAIMIGSRLASRFNLVVGDKLTLISPRGKITAFGSVPSIRAYTVRAIFSVGMSEYDSSFVFLPLEAAQTYFQVPANGVHHLEVEVSEPERVGAVTQALVELGAKQGLSLRLRDWRETNATFFNALQVERNVMFLILTLIILVAAFNIISGLIMLVKDKGRDIAILRTMGASRGAIMRIFFLAGASVGTLGTGIGLLLGVLFCENIEAIRQGLQSLLGVELFSAEVYFLATMPARMEGHEVMQVVGLALGLSFAATLYPAWRAARTDPVEALRHE</sequence>
<keyword evidence="6 9" id="KW-1133">Transmembrane helix</keyword>
<feature type="compositionally biased region" description="Basic residues" evidence="8">
    <location>
        <begin position="59"/>
        <end position="73"/>
    </location>
</feature>
<evidence type="ECO:0000256" key="9">
    <source>
        <dbReference type="SAM" id="Phobius"/>
    </source>
</evidence>
<reference evidence="12 13" key="1">
    <citation type="submission" date="2012-02" db="EMBL/GenBank/DDBJ databases">
        <title>Shotgun genome sequence of Phaeospirillum photometricum DSM 122.</title>
        <authorList>
            <person name="Duquesne K."/>
            <person name="Sturgis J."/>
        </authorList>
    </citation>
    <scope>NUCLEOTIDE SEQUENCE [LARGE SCALE GENOMIC DNA]</scope>
    <source>
        <strain evidence="13">DSM122</strain>
    </source>
</reference>
<name>H6SIP2_PARPM</name>
<feature type="transmembrane region" description="Helical" evidence="9">
    <location>
        <begin position="510"/>
        <end position="530"/>
    </location>
</feature>
<comment type="subcellular location">
    <subcellularLocation>
        <location evidence="1">Cell membrane</location>
        <topology evidence="1">Multi-pass membrane protein</topology>
    </subcellularLocation>
</comment>
<evidence type="ECO:0000256" key="2">
    <source>
        <dbReference type="ARBA" id="ARBA00005236"/>
    </source>
</evidence>
<dbReference type="PANTHER" id="PTHR30489">
    <property type="entry name" value="LIPOPROTEIN-RELEASING SYSTEM TRANSMEMBRANE PROTEIN LOLE"/>
    <property type="match status" value="1"/>
</dbReference>
<proteinExistence type="inferred from homology"/>
<dbReference type="HOGENOM" id="CLU_000604_8_1_5"/>
<evidence type="ECO:0000256" key="5">
    <source>
        <dbReference type="ARBA" id="ARBA00022692"/>
    </source>
</evidence>
<evidence type="ECO:0000259" key="10">
    <source>
        <dbReference type="Pfam" id="PF02687"/>
    </source>
</evidence>
<feature type="transmembrane region" description="Helical" evidence="9">
    <location>
        <begin position="148"/>
        <end position="174"/>
    </location>
</feature>
<dbReference type="PATRIC" id="fig|1150469.3.peg.73"/>
<dbReference type="EMBL" id="HE663493">
    <property type="protein sequence ID" value="CCG06669.1"/>
    <property type="molecule type" value="Genomic_DNA"/>
</dbReference>
<evidence type="ECO:0000256" key="3">
    <source>
        <dbReference type="ARBA" id="ARBA00022448"/>
    </source>
</evidence>
<dbReference type="GO" id="GO:0098797">
    <property type="term" value="C:plasma membrane protein complex"/>
    <property type="evidence" value="ECO:0007669"/>
    <property type="project" value="TreeGrafter"/>
</dbReference>
<evidence type="ECO:0000313" key="13">
    <source>
        <dbReference type="Proteomes" id="UP000033220"/>
    </source>
</evidence>
<feature type="compositionally biased region" description="Low complexity" evidence="8">
    <location>
        <begin position="89"/>
        <end position="106"/>
    </location>
</feature>
<dbReference type="NCBIfam" id="TIGR02212">
    <property type="entry name" value="lolCE"/>
    <property type="match status" value="1"/>
</dbReference>
<feature type="domain" description="ABC3 transporter permease C-terminal" evidence="10">
    <location>
        <begin position="404"/>
        <end position="537"/>
    </location>
</feature>
<dbReference type="InterPro" id="IPR051447">
    <property type="entry name" value="Lipoprotein-release_system"/>
</dbReference>
<protein>
    <submittedName>
        <fullName evidence="12">Lipoprotein releasing system, transmembrane protein, LolC/E family</fullName>
    </submittedName>
</protein>
<feature type="region of interest" description="Disordered" evidence="8">
    <location>
        <begin position="24"/>
        <end position="116"/>
    </location>
</feature>
<evidence type="ECO:0000256" key="1">
    <source>
        <dbReference type="ARBA" id="ARBA00004651"/>
    </source>
</evidence>
<organism evidence="12 13">
    <name type="scientific">Pararhodospirillum photometricum DSM 122</name>
    <dbReference type="NCBI Taxonomy" id="1150469"/>
    <lineage>
        <taxon>Bacteria</taxon>
        <taxon>Pseudomonadati</taxon>
        <taxon>Pseudomonadota</taxon>
        <taxon>Alphaproteobacteria</taxon>
        <taxon>Rhodospirillales</taxon>
        <taxon>Rhodospirillaceae</taxon>
        <taxon>Pararhodospirillum</taxon>
    </lineage>
</organism>
<evidence type="ECO:0000313" key="12">
    <source>
        <dbReference type="EMBL" id="CCG06669.1"/>
    </source>
</evidence>
<comment type="similarity">
    <text evidence="2">Belongs to the ABC-4 integral membrane protein family. LolC/E subfamily.</text>
</comment>
<evidence type="ECO:0000256" key="7">
    <source>
        <dbReference type="ARBA" id="ARBA00023136"/>
    </source>
</evidence>
<accession>H6SIP2</accession>
<feature type="transmembrane region" description="Helical" evidence="9">
    <location>
        <begin position="445"/>
        <end position="471"/>
    </location>
</feature>
<feature type="domain" description="MacB-like periplasmic core" evidence="11">
    <location>
        <begin position="156"/>
        <end position="370"/>
    </location>
</feature>
<dbReference type="InterPro" id="IPR003838">
    <property type="entry name" value="ABC3_permease_C"/>
</dbReference>
<dbReference type="GO" id="GO:0042953">
    <property type="term" value="P:lipoprotein transport"/>
    <property type="evidence" value="ECO:0007669"/>
    <property type="project" value="InterPro"/>
</dbReference>
<dbReference type="STRING" id="1150469.RSPPHO_00043"/>
<keyword evidence="5 9" id="KW-0812">Transmembrane</keyword>
<dbReference type="KEGG" id="rpm:RSPPHO_00043"/>
<keyword evidence="7 9" id="KW-0472">Membrane</keyword>
<keyword evidence="4" id="KW-1003">Cell membrane</keyword>
<dbReference type="GO" id="GO:0044874">
    <property type="term" value="P:lipoprotein localization to outer membrane"/>
    <property type="evidence" value="ECO:0007669"/>
    <property type="project" value="TreeGrafter"/>
</dbReference>
<evidence type="ECO:0000256" key="4">
    <source>
        <dbReference type="ARBA" id="ARBA00022475"/>
    </source>
</evidence>
<dbReference type="PANTHER" id="PTHR30489:SF0">
    <property type="entry name" value="LIPOPROTEIN-RELEASING SYSTEM TRANSMEMBRANE PROTEIN LOLE"/>
    <property type="match status" value="1"/>
</dbReference>
<dbReference type="InterPro" id="IPR025857">
    <property type="entry name" value="MacB_PCD"/>
</dbReference>
<keyword evidence="3" id="KW-0813">Transport</keyword>
<dbReference type="Pfam" id="PF12704">
    <property type="entry name" value="MacB_PCD"/>
    <property type="match status" value="1"/>
</dbReference>
<keyword evidence="12" id="KW-0449">Lipoprotein</keyword>
<dbReference type="InterPro" id="IPR011925">
    <property type="entry name" value="LolCE_TM"/>
</dbReference>
<gene>
    <name evidence="12" type="ORF">RSPPHO_00043</name>
</gene>
<dbReference type="AlphaFoldDB" id="H6SIP2"/>
<keyword evidence="13" id="KW-1185">Reference proteome</keyword>
<evidence type="ECO:0000259" key="11">
    <source>
        <dbReference type="Pfam" id="PF12704"/>
    </source>
</evidence>
<dbReference type="eggNOG" id="COG4591">
    <property type="taxonomic scope" value="Bacteria"/>
</dbReference>
<evidence type="ECO:0000256" key="8">
    <source>
        <dbReference type="SAM" id="MobiDB-lite"/>
    </source>
</evidence>
<evidence type="ECO:0000256" key="6">
    <source>
        <dbReference type="ARBA" id="ARBA00022989"/>
    </source>
</evidence>